<dbReference type="Proteomes" id="UP001328425">
    <property type="component" value="Unassembled WGS sequence"/>
</dbReference>
<organism evidence="2 3">
    <name type="scientific">Peptoniphilus grossensis</name>
    <dbReference type="NCBI Taxonomy" id="1465756"/>
    <lineage>
        <taxon>Bacteria</taxon>
        <taxon>Bacillati</taxon>
        <taxon>Bacillota</taxon>
        <taxon>Tissierellia</taxon>
        <taxon>Tissierellales</taxon>
        <taxon>Peptoniphilaceae</taxon>
        <taxon>Peptoniphilus</taxon>
    </lineage>
</organism>
<accession>A0ABU7X8L6</accession>
<gene>
    <name evidence="2" type="ORF">PV361_01410</name>
</gene>
<dbReference type="GO" id="GO:0003677">
    <property type="term" value="F:DNA binding"/>
    <property type="evidence" value="ECO:0007669"/>
    <property type="project" value="UniProtKB-KW"/>
</dbReference>
<evidence type="ECO:0000313" key="3">
    <source>
        <dbReference type="Proteomes" id="UP001328425"/>
    </source>
</evidence>
<dbReference type="InterPro" id="IPR007159">
    <property type="entry name" value="SpoVT-AbrB_dom"/>
</dbReference>
<dbReference type="PANTHER" id="PTHR40516">
    <property type="entry name" value="ANTITOXIN CHPS-RELATED"/>
    <property type="match status" value="1"/>
</dbReference>
<dbReference type="InterPro" id="IPR039052">
    <property type="entry name" value="Antitox_PemI-like"/>
</dbReference>
<sequence length="111" mass="13076">MNITIKKWGNSQGIILPKLVLDSLGFGIDDNLDLEIQNNKIVLSKVRENFDDFSDLILEDLIKEGYEGDELLREFKRIKNNFPEARKNLRKDLLEEYESGEMLDYEEFFND</sequence>
<feature type="domain" description="SpoVT-AbrB" evidence="1">
    <location>
        <begin position="6"/>
        <end position="51"/>
    </location>
</feature>
<dbReference type="Gene3D" id="2.10.260.10">
    <property type="match status" value="1"/>
</dbReference>
<name>A0ABU7X8L6_9FIRM</name>
<dbReference type="RefSeq" id="WP_019125406.1">
    <property type="nucleotide sequence ID" value="NZ_CABMGS010000051.1"/>
</dbReference>
<dbReference type="InterPro" id="IPR037914">
    <property type="entry name" value="SpoVT-AbrB_sf"/>
</dbReference>
<dbReference type="EMBL" id="JARBCY010000013">
    <property type="protein sequence ID" value="MEF3317359.1"/>
    <property type="molecule type" value="Genomic_DNA"/>
</dbReference>
<dbReference type="Pfam" id="PF04014">
    <property type="entry name" value="MazE_antitoxin"/>
    <property type="match status" value="1"/>
</dbReference>
<dbReference type="SMART" id="SM00966">
    <property type="entry name" value="SpoVT_AbrB"/>
    <property type="match status" value="1"/>
</dbReference>
<proteinExistence type="predicted"/>
<evidence type="ECO:0000259" key="1">
    <source>
        <dbReference type="SMART" id="SM00966"/>
    </source>
</evidence>
<dbReference type="PANTHER" id="PTHR40516:SF1">
    <property type="entry name" value="ANTITOXIN CHPS-RELATED"/>
    <property type="match status" value="1"/>
</dbReference>
<evidence type="ECO:0000313" key="2">
    <source>
        <dbReference type="EMBL" id="MEF3317359.1"/>
    </source>
</evidence>
<dbReference type="SUPFAM" id="SSF89447">
    <property type="entry name" value="AbrB/MazE/MraZ-like"/>
    <property type="match status" value="1"/>
</dbReference>
<reference evidence="2 3" key="1">
    <citation type="submission" date="2022-11" db="EMBL/GenBank/DDBJ databases">
        <title>The First Case of Preauricular Fistular Abscess Caused by Peptoniphilus grossensis.</title>
        <authorList>
            <person name="Byun J.-H."/>
        </authorList>
    </citation>
    <scope>NUCLEOTIDE SEQUENCE [LARGE SCALE GENOMIC DNA]</scope>
    <source>
        <strain evidence="2 3">GYB008</strain>
    </source>
</reference>
<keyword evidence="3" id="KW-1185">Reference proteome</keyword>
<keyword evidence="2" id="KW-0238">DNA-binding</keyword>
<comment type="caution">
    <text evidence="2">The sequence shown here is derived from an EMBL/GenBank/DDBJ whole genome shotgun (WGS) entry which is preliminary data.</text>
</comment>
<protein>
    <submittedName>
        <fullName evidence="2">AbrB/MazE/SpoVT family DNA-binding domain-containing protein</fullName>
    </submittedName>
</protein>